<evidence type="ECO:0000313" key="9">
    <source>
        <dbReference type="EMBL" id="KAL0484255.1"/>
    </source>
</evidence>
<keyword evidence="10" id="KW-1185">Reference proteome</keyword>
<dbReference type="PANTHER" id="PTHR31352:SF1">
    <property type="entry name" value="BETA-AMYLASE 3, CHLOROPLASTIC"/>
    <property type="match status" value="1"/>
</dbReference>
<dbReference type="InterPro" id="IPR018238">
    <property type="entry name" value="Glyco_hydro_14_CS"/>
</dbReference>
<evidence type="ECO:0000256" key="5">
    <source>
        <dbReference type="ARBA" id="ARBA00023277"/>
    </source>
</evidence>
<dbReference type="InterPro" id="IPR001554">
    <property type="entry name" value="Glyco_hydro_14"/>
</dbReference>
<dbReference type="Gene3D" id="3.20.20.80">
    <property type="entry name" value="Glycosidases"/>
    <property type="match status" value="1"/>
</dbReference>
<dbReference type="PROSITE" id="PS00679">
    <property type="entry name" value="BETA_AMYLASE_2"/>
    <property type="match status" value="1"/>
</dbReference>
<dbReference type="PANTHER" id="PTHR31352">
    <property type="entry name" value="BETA-AMYLASE 1, CHLOROPLASTIC"/>
    <property type="match status" value="1"/>
</dbReference>
<evidence type="ECO:0000256" key="1">
    <source>
        <dbReference type="ARBA" id="ARBA00000546"/>
    </source>
</evidence>
<keyword evidence="6 8" id="KW-0326">Glycosidase</keyword>
<evidence type="ECO:0000313" key="10">
    <source>
        <dbReference type="Proteomes" id="UP001431209"/>
    </source>
</evidence>
<dbReference type="SUPFAM" id="SSF51445">
    <property type="entry name" value="(Trans)glycosidases"/>
    <property type="match status" value="1"/>
</dbReference>
<evidence type="ECO:0000256" key="8">
    <source>
        <dbReference type="RuleBase" id="RU000509"/>
    </source>
</evidence>
<gene>
    <name evidence="9" type="ORF">AKO1_004859</name>
</gene>
<dbReference type="GO" id="GO:0000272">
    <property type="term" value="P:polysaccharide catabolic process"/>
    <property type="evidence" value="ECO:0007669"/>
    <property type="project" value="UniProtKB-KW"/>
</dbReference>
<keyword evidence="7 8" id="KW-0624">Polysaccharide degradation</keyword>
<dbReference type="GO" id="GO:0016161">
    <property type="term" value="F:beta-amylase activity"/>
    <property type="evidence" value="ECO:0007669"/>
    <property type="project" value="UniProtKB-EC"/>
</dbReference>
<name>A0AAW2Z4G6_9EUKA</name>
<keyword evidence="4 8" id="KW-0378">Hydrolase</keyword>
<keyword evidence="5 8" id="KW-0119">Carbohydrate metabolism</keyword>
<dbReference type="PRINTS" id="PR00750">
    <property type="entry name" value="BETAAMYLASE"/>
</dbReference>
<dbReference type="Pfam" id="PF01373">
    <property type="entry name" value="Glyco_hydro_14"/>
    <property type="match status" value="1"/>
</dbReference>
<dbReference type="Proteomes" id="UP001431209">
    <property type="component" value="Unassembled WGS sequence"/>
</dbReference>
<dbReference type="AlphaFoldDB" id="A0AAW2Z4G6"/>
<evidence type="ECO:0000256" key="6">
    <source>
        <dbReference type="ARBA" id="ARBA00023295"/>
    </source>
</evidence>
<comment type="similarity">
    <text evidence="2 8">Belongs to the glycosyl hydrolase 14 family.</text>
</comment>
<evidence type="ECO:0000256" key="3">
    <source>
        <dbReference type="ARBA" id="ARBA00012594"/>
    </source>
</evidence>
<evidence type="ECO:0000256" key="2">
    <source>
        <dbReference type="ARBA" id="ARBA00005652"/>
    </source>
</evidence>
<evidence type="ECO:0000256" key="4">
    <source>
        <dbReference type="ARBA" id="ARBA00022801"/>
    </source>
</evidence>
<organism evidence="9 10">
    <name type="scientific">Acrasis kona</name>
    <dbReference type="NCBI Taxonomy" id="1008807"/>
    <lineage>
        <taxon>Eukaryota</taxon>
        <taxon>Discoba</taxon>
        <taxon>Heterolobosea</taxon>
        <taxon>Tetramitia</taxon>
        <taxon>Eutetramitia</taxon>
        <taxon>Acrasidae</taxon>
        <taxon>Acrasis</taxon>
    </lineage>
</organism>
<proteinExistence type="inferred from homology"/>
<dbReference type="EC" id="3.2.1.2" evidence="3 8"/>
<comment type="catalytic activity">
    <reaction evidence="1 8">
        <text>Hydrolysis of (1-&gt;4)-alpha-D-glucosidic linkages in polysaccharides so as to remove successive maltose units from the non-reducing ends of the chains.</text>
        <dbReference type="EC" id="3.2.1.2"/>
    </reaction>
</comment>
<reference evidence="9 10" key="1">
    <citation type="submission" date="2024-03" db="EMBL/GenBank/DDBJ databases">
        <title>The Acrasis kona genome and developmental transcriptomes reveal deep origins of eukaryotic multicellular pathways.</title>
        <authorList>
            <person name="Sheikh S."/>
            <person name="Fu C.-J."/>
            <person name="Brown M.W."/>
            <person name="Baldauf S.L."/>
        </authorList>
    </citation>
    <scope>NUCLEOTIDE SEQUENCE [LARGE SCALE GENOMIC DNA]</scope>
    <source>
        <strain evidence="9 10">ATCC MYA-3509</strain>
    </source>
</reference>
<evidence type="ECO:0000256" key="7">
    <source>
        <dbReference type="ARBA" id="ARBA00023326"/>
    </source>
</evidence>
<comment type="caution">
    <text evidence="9">The sequence shown here is derived from an EMBL/GenBank/DDBJ whole genome shotgun (WGS) entry which is preliminary data.</text>
</comment>
<dbReference type="EMBL" id="JAOPGA020001032">
    <property type="protein sequence ID" value="KAL0484255.1"/>
    <property type="molecule type" value="Genomic_DNA"/>
</dbReference>
<protein>
    <recommendedName>
        <fullName evidence="3 8">Beta-amylase</fullName>
        <ecNumber evidence="3 8">3.2.1.2</ecNumber>
    </recommendedName>
</protein>
<dbReference type="InterPro" id="IPR017853">
    <property type="entry name" value="GH"/>
</dbReference>
<accession>A0AAW2Z4G6</accession>
<sequence>MNTATITIFTLLMVYTMAAYIPVFVMMPLSTVDNQGRLNNREQIEGWLWQLKNGGTDGIMVDVWWGLVEREAPMSYDWTPYRQLTDICKKIGLKMQVVMAFHKCGTNVGDECFIELPKWIERNPDYFYTDKSGYADHEYLSLGVDEERLFPSKDNSVKRTAVDMYADFMKAFTVAFEQDLGEKNTIVTVEVGLGPAGEMRYPSYQLQDGKWSFPGVGEFQCYDKYMLQKLGAAAHKANKPEFGHGGPSNAGNYKDSNPYNLPFFNEGSDNWKSEYGRFFLTWYTNELIQHGDRILSRSQQVFKGFNVKIAAKISGIHWWYFTPSHAAELTAGYYNTWEHNGYLDIAEMFKKNDVEFQFTCLEMLDRDQHDSGSGPQELVGQTRSAAWEKGIKYSGENALPMYYNQGAYDQIIAQSYVNGRAIDGFTFLRLSGDLFNGNAWSMFCNFVYRMHNL</sequence>